<name>A0ABM1BB57_LIMPO</name>
<dbReference type="InterPro" id="IPR016024">
    <property type="entry name" value="ARM-type_fold"/>
</dbReference>
<sequence>MTAQMMQFVTGLRSRNEETRQKAARELQHHVTTELMEMCVEDVQGFMDFFNHHIFEMVSSSDSNDKKGGILAIVSLLGVNVGNTSTRISRFANYLRNLLPSNDIGVMELAAYAVGRLALSSGTYTAEYVEFQVKRAFEWLAGERHEGKRHAAVLILKELAVSTPTLFFQQVQQFFDCIFNAVRDPKCVIREGAVLALRAALMVTAQRETKETQNPFWYKQCYEEAEKGFEELSVREKGVNRDDRVHGSLLIINELLRCSNIEGERVRQDLEKLFQQQATHEAHSHRYQLLKDLGSGSLTRSFRALHQLHHHQHLTPQRNIGLSAVIQYHKAAGIFPGTTSHSHILPLYESSICKMLMVEKFDQIPFYHFSYLNETMSYFLHCLRRERERYSAFIAIGLLAVAVGESIKPHIPKIMDCIRMSLPLKDASSKKKMPTADPAVFICISMLAQAVGLTVKNDIKDLLEPMMSGGLSPALTAALHELARRIPQLKKDIQDGLLKMLCNVLIKQPQRSQTATKIPTSTSLSGSLISPTESTDVASTTLALRTLGSFDFQGRSLMQHVRHCAECYLASEHKDIRLEAVRTCCRLLSPALRNMKENGRYSATLMHTVQDVLTKLLVVGVTDADPDVRYCVLASLDERFDGHLAQAENLNALFVCLNDEVFEIRELALCTIGRLRDINPAYVMPSLRKVLIQILTELEHSGVGRNKEQSAKMLGHLVANAPRLIRPYMEPVLKVLIPKLKDQDPNPGVVINVLAAIGEQAQVSGTEMRKWLDELMPIILDMLQDSSSLAKREVGLWTLGRLVESTGYVVEPYGKFPSLLDVLLNFLKTEQTSGIRREAIRVLGLLGALDPYKHKVNLGLIDHSGESGAVLSMSDSSQDSQELTASEMLVNMSSSLDEFYPAITIATLMRIIRDSSLFQHHTMVVHAVTFIFKSLGIRCVPYVPQVMPSFINFIRTSDGTIREFLFQQLGQMIAFVKQHIRNYLDDIFDLIKEFWTTNSTMQNTIILLVEQIVLALGAEFKIYLPQLIPHFLRVLMHDVSNHRIVTEKLLIALQNFGSNLDDYLHLILPPIVKLFDSTDAPMNVRK</sequence>
<evidence type="ECO:0000313" key="4">
    <source>
        <dbReference type="RefSeq" id="XP_013778468.1"/>
    </source>
</evidence>
<dbReference type="InterPro" id="IPR050517">
    <property type="entry name" value="DDR_Repair_Kinase"/>
</dbReference>
<dbReference type="InterPro" id="IPR011989">
    <property type="entry name" value="ARM-like"/>
</dbReference>
<gene>
    <name evidence="4" type="primary">LOC106463044</name>
</gene>
<dbReference type="Proteomes" id="UP000694941">
    <property type="component" value="Unplaced"/>
</dbReference>
<accession>A0ABM1BB57</accession>
<organism evidence="3 4">
    <name type="scientific">Limulus polyphemus</name>
    <name type="common">Atlantic horseshoe crab</name>
    <dbReference type="NCBI Taxonomy" id="6850"/>
    <lineage>
        <taxon>Eukaryota</taxon>
        <taxon>Metazoa</taxon>
        <taxon>Ecdysozoa</taxon>
        <taxon>Arthropoda</taxon>
        <taxon>Chelicerata</taxon>
        <taxon>Merostomata</taxon>
        <taxon>Xiphosura</taxon>
        <taxon>Limulidae</taxon>
        <taxon>Limulus</taxon>
    </lineage>
</organism>
<keyword evidence="1" id="KW-0808">Transferase</keyword>
<dbReference type="RefSeq" id="XP_013778468.1">
    <property type="nucleotide sequence ID" value="XM_013923014.2"/>
</dbReference>
<dbReference type="GeneID" id="106463044"/>
<protein>
    <recommendedName>
        <fullName evidence="1">Serine/threonine-protein kinase TOR</fullName>
        <ecNumber evidence="1">2.7.11.1</ecNumber>
    </recommendedName>
</protein>
<keyword evidence="3" id="KW-1185">Reference proteome</keyword>
<evidence type="ECO:0000259" key="2">
    <source>
        <dbReference type="SMART" id="SM01346"/>
    </source>
</evidence>
<keyword evidence="1" id="KW-0723">Serine/threonine-protein kinase</keyword>
<comment type="catalytic activity">
    <reaction evidence="1">
        <text>L-threonyl-[protein] + ATP = O-phospho-L-threonyl-[protein] + ADP + H(+)</text>
        <dbReference type="Rhea" id="RHEA:46608"/>
        <dbReference type="Rhea" id="RHEA-COMP:11060"/>
        <dbReference type="Rhea" id="RHEA-COMP:11605"/>
        <dbReference type="ChEBI" id="CHEBI:15378"/>
        <dbReference type="ChEBI" id="CHEBI:30013"/>
        <dbReference type="ChEBI" id="CHEBI:30616"/>
        <dbReference type="ChEBI" id="CHEBI:61977"/>
        <dbReference type="ChEBI" id="CHEBI:456216"/>
        <dbReference type="EC" id="2.7.11.1"/>
    </reaction>
</comment>
<proteinExistence type="inferred from homology"/>
<keyword evidence="1" id="KW-0547">Nucleotide-binding</keyword>
<comment type="similarity">
    <text evidence="1">Belongs to the PI3/PI4-kinase family.</text>
</comment>
<dbReference type="EC" id="2.7.11.1" evidence="1"/>
<reference evidence="4" key="1">
    <citation type="submission" date="2025-08" db="UniProtKB">
        <authorList>
            <consortium name="RefSeq"/>
        </authorList>
    </citation>
    <scope>IDENTIFICATION</scope>
    <source>
        <tissue evidence="4">Muscle</tissue>
    </source>
</reference>
<dbReference type="PANTHER" id="PTHR11139:SF9">
    <property type="entry name" value="SERINE_THREONINE-PROTEIN KINASE MTOR"/>
    <property type="match status" value="1"/>
</dbReference>
<keyword evidence="1" id="KW-0418">Kinase</keyword>
<dbReference type="Gene3D" id="1.25.10.10">
    <property type="entry name" value="Leucine-rich Repeat Variant"/>
    <property type="match status" value="4"/>
</dbReference>
<dbReference type="PANTHER" id="PTHR11139">
    <property type="entry name" value="ATAXIA TELANGIECTASIA MUTATED ATM -RELATED"/>
    <property type="match status" value="1"/>
</dbReference>
<evidence type="ECO:0000313" key="3">
    <source>
        <dbReference type="Proteomes" id="UP000694941"/>
    </source>
</evidence>
<dbReference type="InterPro" id="IPR024585">
    <property type="entry name" value="mTOR_dom"/>
</dbReference>
<dbReference type="SUPFAM" id="SSF48371">
    <property type="entry name" value="ARM repeat"/>
    <property type="match status" value="1"/>
</dbReference>
<dbReference type="SMART" id="SM01346">
    <property type="entry name" value="DUF3385"/>
    <property type="match status" value="1"/>
</dbReference>
<feature type="domain" description="Serine/threonine-protein kinase mTOR" evidence="2">
    <location>
        <begin position="809"/>
        <end position="977"/>
    </location>
</feature>
<keyword evidence="1" id="KW-0067">ATP-binding</keyword>
<evidence type="ECO:0000256" key="1">
    <source>
        <dbReference type="RuleBase" id="RU364109"/>
    </source>
</evidence>
<dbReference type="Pfam" id="PF11865">
    <property type="entry name" value="mTOR_dom"/>
    <property type="match status" value="1"/>
</dbReference>